<evidence type="ECO:0000256" key="4">
    <source>
        <dbReference type="ARBA" id="ARBA00022989"/>
    </source>
</evidence>
<feature type="transmembrane region" description="Helical" evidence="6">
    <location>
        <begin position="386"/>
        <end position="404"/>
    </location>
</feature>
<feature type="transmembrane region" description="Helical" evidence="6">
    <location>
        <begin position="252"/>
        <end position="273"/>
    </location>
</feature>
<dbReference type="PANTHER" id="PTHR43702">
    <property type="entry name" value="L-FUCOSE-PROTON SYMPORTER"/>
    <property type="match status" value="1"/>
</dbReference>
<dbReference type="SUPFAM" id="SSF103473">
    <property type="entry name" value="MFS general substrate transporter"/>
    <property type="match status" value="1"/>
</dbReference>
<keyword evidence="2" id="KW-1003">Cell membrane</keyword>
<feature type="transmembrane region" description="Helical" evidence="6">
    <location>
        <begin position="104"/>
        <end position="127"/>
    </location>
</feature>
<keyword evidence="3 6" id="KW-0812">Transmembrane</keyword>
<feature type="transmembrane region" description="Helical" evidence="6">
    <location>
        <begin position="359"/>
        <end position="380"/>
    </location>
</feature>
<keyword evidence="5 6" id="KW-0472">Membrane</keyword>
<feature type="transmembrane region" description="Helical" evidence="6">
    <location>
        <begin position="55"/>
        <end position="73"/>
    </location>
</feature>
<keyword evidence="4 6" id="KW-1133">Transmembrane helix</keyword>
<feature type="transmembrane region" description="Helical" evidence="6">
    <location>
        <begin position="12"/>
        <end position="35"/>
    </location>
</feature>
<evidence type="ECO:0000256" key="1">
    <source>
        <dbReference type="ARBA" id="ARBA00004429"/>
    </source>
</evidence>
<feature type="transmembrane region" description="Helical" evidence="6">
    <location>
        <begin position="323"/>
        <end position="347"/>
    </location>
</feature>
<feature type="transmembrane region" description="Helical" evidence="6">
    <location>
        <begin position="80"/>
        <end position="98"/>
    </location>
</feature>
<comment type="subcellular location">
    <subcellularLocation>
        <location evidence="1">Cell inner membrane</location>
        <topology evidence="1">Multi-pass membrane protein</topology>
    </subcellularLocation>
</comment>
<dbReference type="Proteomes" id="UP001595776">
    <property type="component" value="Unassembled WGS sequence"/>
</dbReference>
<feature type="transmembrane region" description="Helical" evidence="6">
    <location>
        <begin position="285"/>
        <end position="303"/>
    </location>
</feature>
<comment type="caution">
    <text evidence="8">The sequence shown here is derived from an EMBL/GenBank/DDBJ whole genome shotgun (WGS) entry which is preliminary data.</text>
</comment>
<evidence type="ECO:0000256" key="6">
    <source>
        <dbReference type="SAM" id="Phobius"/>
    </source>
</evidence>
<feature type="domain" description="Major facilitator superfamily (MFS) profile" evidence="7">
    <location>
        <begin position="10"/>
        <end position="409"/>
    </location>
</feature>
<dbReference type="InterPro" id="IPR011701">
    <property type="entry name" value="MFS"/>
</dbReference>
<dbReference type="RefSeq" id="WP_231727330.1">
    <property type="nucleotide sequence ID" value="NZ_JBHSCR010000005.1"/>
</dbReference>
<dbReference type="PANTHER" id="PTHR43702:SF11">
    <property type="entry name" value="L-FUCOSE-PROTON SYMPORTER"/>
    <property type="match status" value="1"/>
</dbReference>
<evidence type="ECO:0000256" key="3">
    <source>
        <dbReference type="ARBA" id="ARBA00022692"/>
    </source>
</evidence>
<dbReference type="Pfam" id="PF07690">
    <property type="entry name" value="MFS_1"/>
    <property type="match status" value="1"/>
</dbReference>
<evidence type="ECO:0000256" key="2">
    <source>
        <dbReference type="ARBA" id="ARBA00022475"/>
    </source>
</evidence>
<name>A0ABV8UA07_9PROT</name>
<proteinExistence type="predicted"/>
<feature type="transmembrane region" description="Helical" evidence="6">
    <location>
        <begin position="139"/>
        <end position="159"/>
    </location>
</feature>
<dbReference type="InterPro" id="IPR050375">
    <property type="entry name" value="MFS_TsgA-like"/>
</dbReference>
<protein>
    <submittedName>
        <fullName evidence="8">MFS transporter</fullName>
    </submittedName>
</protein>
<dbReference type="InterPro" id="IPR036259">
    <property type="entry name" value="MFS_trans_sf"/>
</dbReference>
<accession>A0ABV8UA07</accession>
<dbReference type="EMBL" id="JBHSCR010000005">
    <property type="protein sequence ID" value="MFC4347977.1"/>
    <property type="molecule type" value="Genomic_DNA"/>
</dbReference>
<evidence type="ECO:0000256" key="5">
    <source>
        <dbReference type="ARBA" id="ARBA00023136"/>
    </source>
</evidence>
<organism evidence="8 9">
    <name type="scientific">Kordiimonas lipolytica</name>
    <dbReference type="NCBI Taxonomy" id="1662421"/>
    <lineage>
        <taxon>Bacteria</taxon>
        <taxon>Pseudomonadati</taxon>
        <taxon>Pseudomonadota</taxon>
        <taxon>Alphaproteobacteria</taxon>
        <taxon>Kordiimonadales</taxon>
        <taxon>Kordiimonadaceae</taxon>
        <taxon>Kordiimonas</taxon>
    </lineage>
</organism>
<dbReference type="Gene3D" id="1.20.1250.20">
    <property type="entry name" value="MFS general substrate transporter like domains"/>
    <property type="match status" value="2"/>
</dbReference>
<keyword evidence="9" id="KW-1185">Reference proteome</keyword>
<reference evidence="9" key="1">
    <citation type="journal article" date="2019" name="Int. J. Syst. Evol. Microbiol.">
        <title>The Global Catalogue of Microorganisms (GCM) 10K type strain sequencing project: providing services to taxonomists for standard genome sequencing and annotation.</title>
        <authorList>
            <consortium name="The Broad Institute Genomics Platform"/>
            <consortium name="The Broad Institute Genome Sequencing Center for Infectious Disease"/>
            <person name="Wu L."/>
            <person name="Ma J."/>
        </authorList>
    </citation>
    <scope>NUCLEOTIDE SEQUENCE [LARGE SCALE GENOMIC DNA]</scope>
    <source>
        <strain evidence="9">CGMCC 1.15304</strain>
    </source>
</reference>
<evidence type="ECO:0000313" key="8">
    <source>
        <dbReference type="EMBL" id="MFC4347977.1"/>
    </source>
</evidence>
<feature type="transmembrane region" description="Helical" evidence="6">
    <location>
        <begin position="171"/>
        <end position="192"/>
    </location>
</feature>
<sequence length="415" mass="44969">MGGFTHNWRIKFALFLVYFVFAILLNSVGTVILQVQESFGVSKVGASILEGFKDLPIAIVSFLVASFLPRFGFRNSMMTGLGIVTLACLAMPLVPAFLTTKILFLSVGVSFALVKVSVYSSVGLITYSRKEHASFMNTLEGMFMVGVLVGYALFSSFVDDAAPGSPVWLDVYWWLAGLTALSILFIHLTPFDESGAHHEGSTLAQDFMDMLRLVIRPIGYIFVMSAFLYVLIEQGIGTWLPTFNREVLHLPSSMSIQATSIFAASLALGRFSAGALMARFDWYPVLNVCVLAVGALVLISLPMAEGVVPNVDVTWFDAPPATYIFPLIGLFLAPIYPAINSAVLTALPTYQHSEMTGLIVIFSALGGTTGSLITGAVFEAVGGTQAFYLSLVPMTLLLITLFLFRKSTTTIIEAH</sequence>
<dbReference type="PROSITE" id="PS50850">
    <property type="entry name" value="MFS"/>
    <property type="match status" value="1"/>
</dbReference>
<feature type="transmembrane region" description="Helical" evidence="6">
    <location>
        <begin position="213"/>
        <end position="232"/>
    </location>
</feature>
<evidence type="ECO:0000313" key="9">
    <source>
        <dbReference type="Proteomes" id="UP001595776"/>
    </source>
</evidence>
<evidence type="ECO:0000259" key="7">
    <source>
        <dbReference type="PROSITE" id="PS50850"/>
    </source>
</evidence>
<gene>
    <name evidence="8" type="ORF">ACFO5Q_08985</name>
</gene>
<dbReference type="InterPro" id="IPR020846">
    <property type="entry name" value="MFS_dom"/>
</dbReference>